<dbReference type="CDD" id="cd04186">
    <property type="entry name" value="GT_2_like_c"/>
    <property type="match status" value="1"/>
</dbReference>
<sequence length="333" mass="36990">MVQRNLEIPTISVVVVNYNGRKFLGDCIDSVFSQTLPPAEVLIVDNASTDGSDTFVKEAYPRAKLIPTGENAGFARAANRGIRESTGQFIALLNNDAVADEHWLEWLIRPALADDAIGLCASKMLFSWDKNRMNNAGIGITDYGLPYDRGFHVTNHQAFAADRFVFGACGGAALLRRSMFERTGLFDEDFFLCYDDADLSFRAQLMGYTCMYVANAVVYHAGGATVPYYGGTARFYSCRHYIVLVTKNMPGRLLRRRLGSILWYVAKNTLSSVIQHKDFVNLRGYLSGLAALRRNLVLRRQIQGGIAVPLEYIASLMVSKGQMLQETASPPRK</sequence>
<dbReference type="PANTHER" id="PTHR43179">
    <property type="entry name" value="RHAMNOSYLTRANSFERASE WBBL"/>
    <property type="match status" value="1"/>
</dbReference>
<dbReference type="Pfam" id="PF00535">
    <property type="entry name" value="Glycos_transf_2"/>
    <property type="match status" value="1"/>
</dbReference>
<name>A0A419F2H0_9BACT</name>
<feature type="domain" description="Glycosyltransferase 2-like" evidence="4">
    <location>
        <begin position="12"/>
        <end position="182"/>
    </location>
</feature>
<dbReference type="SUPFAM" id="SSF53448">
    <property type="entry name" value="Nucleotide-diphospho-sugar transferases"/>
    <property type="match status" value="1"/>
</dbReference>
<evidence type="ECO:0000256" key="2">
    <source>
        <dbReference type="ARBA" id="ARBA00022676"/>
    </source>
</evidence>
<dbReference type="EMBL" id="QZKI01000042">
    <property type="protein sequence ID" value="RJP72659.1"/>
    <property type="molecule type" value="Genomic_DNA"/>
</dbReference>
<evidence type="ECO:0000256" key="1">
    <source>
        <dbReference type="ARBA" id="ARBA00006739"/>
    </source>
</evidence>
<keyword evidence="2" id="KW-0328">Glycosyltransferase</keyword>
<gene>
    <name evidence="5" type="ORF">C4532_05715</name>
</gene>
<dbReference type="AlphaFoldDB" id="A0A419F2H0"/>
<keyword evidence="3 5" id="KW-0808">Transferase</keyword>
<dbReference type="PANTHER" id="PTHR43179:SF12">
    <property type="entry name" value="GALACTOFURANOSYLTRANSFERASE GLFT2"/>
    <property type="match status" value="1"/>
</dbReference>
<proteinExistence type="inferred from homology"/>
<reference evidence="5 6" key="1">
    <citation type="journal article" date="2017" name="ISME J.">
        <title>Energy and carbon metabolisms in a deep terrestrial subsurface fluid microbial community.</title>
        <authorList>
            <person name="Momper L."/>
            <person name="Jungbluth S.P."/>
            <person name="Lee M.D."/>
            <person name="Amend J.P."/>
        </authorList>
    </citation>
    <scope>NUCLEOTIDE SEQUENCE [LARGE SCALE GENOMIC DNA]</scope>
    <source>
        <strain evidence="5">SURF_17</strain>
    </source>
</reference>
<dbReference type="Gene3D" id="3.90.550.10">
    <property type="entry name" value="Spore Coat Polysaccharide Biosynthesis Protein SpsA, Chain A"/>
    <property type="match status" value="1"/>
</dbReference>
<evidence type="ECO:0000313" key="6">
    <source>
        <dbReference type="Proteomes" id="UP000285961"/>
    </source>
</evidence>
<dbReference type="InterPro" id="IPR029044">
    <property type="entry name" value="Nucleotide-diphossugar_trans"/>
</dbReference>
<organism evidence="5 6">
    <name type="scientific">Candidatus Abyssobacteria bacterium SURF_17</name>
    <dbReference type="NCBI Taxonomy" id="2093361"/>
    <lineage>
        <taxon>Bacteria</taxon>
        <taxon>Pseudomonadati</taxon>
        <taxon>Candidatus Hydrogenedentota</taxon>
        <taxon>Candidatus Abyssobacteria</taxon>
    </lineage>
</organism>
<dbReference type="GO" id="GO:0016757">
    <property type="term" value="F:glycosyltransferase activity"/>
    <property type="evidence" value="ECO:0007669"/>
    <property type="project" value="UniProtKB-KW"/>
</dbReference>
<evidence type="ECO:0000259" key="4">
    <source>
        <dbReference type="Pfam" id="PF00535"/>
    </source>
</evidence>
<evidence type="ECO:0000313" key="5">
    <source>
        <dbReference type="EMBL" id="RJP72659.1"/>
    </source>
</evidence>
<accession>A0A419F2H0</accession>
<comment type="caution">
    <text evidence="5">The sequence shown here is derived from an EMBL/GenBank/DDBJ whole genome shotgun (WGS) entry which is preliminary data.</text>
</comment>
<dbReference type="Proteomes" id="UP000285961">
    <property type="component" value="Unassembled WGS sequence"/>
</dbReference>
<dbReference type="InterPro" id="IPR001173">
    <property type="entry name" value="Glyco_trans_2-like"/>
</dbReference>
<comment type="similarity">
    <text evidence="1">Belongs to the glycosyltransferase 2 family.</text>
</comment>
<protein>
    <submittedName>
        <fullName evidence="5">Glycosyltransferase</fullName>
    </submittedName>
</protein>
<evidence type="ECO:0000256" key="3">
    <source>
        <dbReference type="ARBA" id="ARBA00022679"/>
    </source>
</evidence>